<dbReference type="InterPro" id="IPR012887">
    <property type="entry name" value="GDP_fucose_pyrophosphorylase"/>
</dbReference>
<accession>A0A8J5CGL1</accession>
<sequence>MMKNPASHEIQRAMRQIFETYSTLRDKDDLLDIVVLTTCDEAQRSCFQEQVARKRASCELPQIPFYVVADPPDQKLGVGGSTLHVLSELMAEFGVELYNKKVLIIHSGLSKGHGVPQMLDLKLAMYLPLCRLLGPGILVTCADDIETYCLDHASLDTLWHPDTESLGRADVVALGHPSPLGVGRGHGVYVLQGGGVGVCGGGSVVECVEVLQKPSLEAMRSSGAVFCRGGGGSKQEEEEQVWSDSVFWLSSGVCRRLLKWYVENRPLSGELDAYAHILPCLGARMETAIPDDYTDYRAQMLPLLRGASFKVIALPQSKFYHMGTMGEYVANFNTAEDFISELGIDRNTSNVRGKVELVNFSICDCPLRWLETD</sequence>
<dbReference type="OrthoDB" id="10062280at2759"/>
<evidence type="ECO:0000256" key="1">
    <source>
        <dbReference type="ARBA" id="ARBA00022679"/>
    </source>
</evidence>
<dbReference type="PANTHER" id="PTHR15045:SF1">
    <property type="entry name" value="FUCOSE-1-PHOSPHATE GUANYLYLTRANSFERASE"/>
    <property type="match status" value="1"/>
</dbReference>
<comment type="caution">
    <text evidence="4">The sequence shown here is derived from an EMBL/GenBank/DDBJ whole genome shotgun (WGS) entry which is preliminary data.</text>
</comment>
<reference evidence="4" key="1">
    <citation type="submission" date="2020-07" db="EMBL/GenBank/DDBJ databases">
        <title>The High-quality genome of the commercially important snow crab, Chionoecetes opilio.</title>
        <authorList>
            <person name="Jeong J.-H."/>
            <person name="Ryu S."/>
        </authorList>
    </citation>
    <scope>NUCLEOTIDE SEQUENCE</scope>
    <source>
        <strain evidence="4">MADBK_172401_WGS</strain>
        <tissue evidence="4">Digestive gland</tissue>
    </source>
</reference>
<feature type="domain" description="GDP-fucose pyrophosphorylase" evidence="3">
    <location>
        <begin position="114"/>
        <end position="351"/>
    </location>
</feature>
<dbReference type="EMBL" id="JACEEZ010023716">
    <property type="protein sequence ID" value="KAG0710940.1"/>
    <property type="molecule type" value="Genomic_DNA"/>
</dbReference>
<keyword evidence="2" id="KW-0547">Nucleotide-binding</keyword>
<dbReference type="GO" id="GO:0042350">
    <property type="term" value="P:GDP-L-fucose biosynthetic process"/>
    <property type="evidence" value="ECO:0007669"/>
    <property type="project" value="UniProtKB-ARBA"/>
</dbReference>
<dbReference type="Pfam" id="PF07959">
    <property type="entry name" value="Fucose_pyrophosphorylase"/>
    <property type="match status" value="1"/>
</dbReference>
<keyword evidence="1" id="KW-0808">Transferase</keyword>
<dbReference type="GO" id="GO:0016779">
    <property type="term" value="F:nucleotidyltransferase activity"/>
    <property type="evidence" value="ECO:0007669"/>
    <property type="project" value="UniProtKB-KW"/>
</dbReference>
<gene>
    <name evidence="4" type="primary">FPGT</name>
    <name evidence="4" type="ORF">GWK47_002396</name>
</gene>
<dbReference type="AlphaFoldDB" id="A0A8J5CGL1"/>
<evidence type="ECO:0000256" key="2">
    <source>
        <dbReference type="ARBA" id="ARBA00022741"/>
    </source>
</evidence>
<dbReference type="GO" id="GO:0000166">
    <property type="term" value="F:nucleotide binding"/>
    <property type="evidence" value="ECO:0007669"/>
    <property type="project" value="UniProtKB-KW"/>
</dbReference>
<dbReference type="PANTHER" id="PTHR15045">
    <property type="entry name" value="FUCOSE-1-PHOSPHATE GUANYLYLTRANSFERASE"/>
    <property type="match status" value="1"/>
</dbReference>
<protein>
    <submittedName>
        <fullName evidence="4">Fucose-1-phosphate guanylyltransferase</fullName>
    </submittedName>
</protein>
<dbReference type="Proteomes" id="UP000770661">
    <property type="component" value="Unassembled WGS sequence"/>
</dbReference>
<proteinExistence type="predicted"/>
<name>A0A8J5CGL1_CHIOP</name>
<keyword evidence="4" id="KW-0548">Nucleotidyltransferase</keyword>
<evidence type="ECO:0000259" key="3">
    <source>
        <dbReference type="Pfam" id="PF07959"/>
    </source>
</evidence>
<keyword evidence="5" id="KW-1185">Reference proteome</keyword>
<evidence type="ECO:0000313" key="5">
    <source>
        <dbReference type="Proteomes" id="UP000770661"/>
    </source>
</evidence>
<organism evidence="4 5">
    <name type="scientific">Chionoecetes opilio</name>
    <name type="common">Atlantic snow crab</name>
    <name type="synonym">Cancer opilio</name>
    <dbReference type="NCBI Taxonomy" id="41210"/>
    <lineage>
        <taxon>Eukaryota</taxon>
        <taxon>Metazoa</taxon>
        <taxon>Ecdysozoa</taxon>
        <taxon>Arthropoda</taxon>
        <taxon>Crustacea</taxon>
        <taxon>Multicrustacea</taxon>
        <taxon>Malacostraca</taxon>
        <taxon>Eumalacostraca</taxon>
        <taxon>Eucarida</taxon>
        <taxon>Decapoda</taxon>
        <taxon>Pleocyemata</taxon>
        <taxon>Brachyura</taxon>
        <taxon>Eubrachyura</taxon>
        <taxon>Majoidea</taxon>
        <taxon>Majidae</taxon>
        <taxon>Chionoecetes</taxon>
    </lineage>
</organism>
<evidence type="ECO:0000313" key="4">
    <source>
        <dbReference type="EMBL" id="KAG0710940.1"/>
    </source>
</evidence>